<dbReference type="OrthoDB" id="822355at2"/>
<sequence length="267" mass="29244">MEKVVLITGGSSGIGKSIGEFLHNKGFVVYGTSRNPERILNSVFPLVKLDVRNVDSIVAAVSKIVAISGKLDIVINNAGVGITGPLEEIPTVEIKNNFEINLFGPIEVMKAVLPQMRSQNSGLIINITSIAGYMGLPYRSVYSASKGALELITEGLRMEVKPFGINITNVAPGDFATNIASGRFHAPLIKDSAYEIPYGNTLKMMDEHVDSGSNPNEMAEAVYKIIQNPNPSIHYKVGVFMQKFSIVLKRIMPDKVYEKMLMNHYKL</sequence>
<dbReference type="GO" id="GO:0016491">
    <property type="term" value="F:oxidoreductase activity"/>
    <property type="evidence" value="ECO:0007669"/>
    <property type="project" value="UniProtKB-KW"/>
</dbReference>
<dbReference type="Pfam" id="PF00106">
    <property type="entry name" value="adh_short"/>
    <property type="match status" value="1"/>
</dbReference>
<evidence type="ECO:0000256" key="3">
    <source>
        <dbReference type="RuleBase" id="RU000363"/>
    </source>
</evidence>
<protein>
    <submittedName>
        <fullName evidence="4">SDR family oxidoreductase</fullName>
    </submittedName>
</protein>
<keyword evidence="2" id="KW-0560">Oxidoreductase</keyword>
<name>A0A4R5CFB9_9FLAO</name>
<gene>
    <name evidence="4" type="ORF">E0F76_12500</name>
</gene>
<proteinExistence type="inferred from homology"/>
<dbReference type="PRINTS" id="PR00080">
    <property type="entry name" value="SDRFAMILY"/>
</dbReference>
<dbReference type="InterPro" id="IPR036291">
    <property type="entry name" value="NAD(P)-bd_dom_sf"/>
</dbReference>
<dbReference type="EMBL" id="SMFK01000008">
    <property type="protein sequence ID" value="TDD95924.1"/>
    <property type="molecule type" value="Genomic_DNA"/>
</dbReference>
<dbReference type="PANTHER" id="PTHR43976:SF16">
    <property type="entry name" value="SHORT-CHAIN DEHYDROGENASE_REDUCTASE FAMILY PROTEIN"/>
    <property type="match status" value="1"/>
</dbReference>
<dbReference type="PANTHER" id="PTHR43976">
    <property type="entry name" value="SHORT CHAIN DEHYDROGENASE"/>
    <property type="match status" value="1"/>
</dbReference>
<reference evidence="4 5" key="1">
    <citation type="submission" date="2019-03" db="EMBL/GenBank/DDBJ databases">
        <title>Flavobacterium AR-3-4 sp. nov. isolated from arctic soil.</title>
        <authorList>
            <person name="Chaudhary D.K."/>
        </authorList>
    </citation>
    <scope>NUCLEOTIDE SEQUENCE [LARGE SCALE GENOMIC DNA]</scope>
    <source>
        <strain evidence="4 5">AR-3-4</strain>
    </source>
</reference>
<evidence type="ECO:0000313" key="4">
    <source>
        <dbReference type="EMBL" id="TDD95924.1"/>
    </source>
</evidence>
<comment type="similarity">
    <text evidence="1 3">Belongs to the short-chain dehydrogenases/reductases (SDR) family.</text>
</comment>
<dbReference type="InterPro" id="IPR020904">
    <property type="entry name" value="Sc_DH/Rdtase_CS"/>
</dbReference>
<dbReference type="PRINTS" id="PR00081">
    <property type="entry name" value="GDHRDH"/>
</dbReference>
<evidence type="ECO:0000256" key="1">
    <source>
        <dbReference type="ARBA" id="ARBA00006484"/>
    </source>
</evidence>
<dbReference type="InterPro" id="IPR002347">
    <property type="entry name" value="SDR_fam"/>
</dbReference>
<keyword evidence="5" id="KW-1185">Reference proteome</keyword>
<dbReference type="PROSITE" id="PS00061">
    <property type="entry name" value="ADH_SHORT"/>
    <property type="match status" value="1"/>
</dbReference>
<dbReference type="SUPFAM" id="SSF51735">
    <property type="entry name" value="NAD(P)-binding Rossmann-fold domains"/>
    <property type="match status" value="1"/>
</dbReference>
<dbReference type="AlphaFoldDB" id="A0A4R5CFB9"/>
<organism evidence="4 5">
    <name type="scientific">Flavobacterium cellulosilyticum</name>
    <dbReference type="NCBI Taxonomy" id="2541731"/>
    <lineage>
        <taxon>Bacteria</taxon>
        <taxon>Pseudomonadati</taxon>
        <taxon>Bacteroidota</taxon>
        <taxon>Flavobacteriia</taxon>
        <taxon>Flavobacteriales</taxon>
        <taxon>Flavobacteriaceae</taxon>
        <taxon>Flavobacterium</taxon>
    </lineage>
</organism>
<evidence type="ECO:0000313" key="5">
    <source>
        <dbReference type="Proteomes" id="UP000295479"/>
    </source>
</evidence>
<dbReference type="Gene3D" id="3.40.50.720">
    <property type="entry name" value="NAD(P)-binding Rossmann-like Domain"/>
    <property type="match status" value="1"/>
</dbReference>
<dbReference type="RefSeq" id="WP_132006456.1">
    <property type="nucleotide sequence ID" value="NZ_SMFK01000008.1"/>
</dbReference>
<evidence type="ECO:0000256" key="2">
    <source>
        <dbReference type="ARBA" id="ARBA00023002"/>
    </source>
</evidence>
<comment type="caution">
    <text evidence="4">The sequence shown here is derived from an EMBL/GenBank/DDBJ whole genome shotgun (WGS) entry which is preliminary data.</text>
</comment>
<accession>A0A4R5CFB9</accession>
<dbReference type="CDD" id="cd05374">
    <property type="entry name" value="17beta-HSD-like_SDR_c"/>
    <property type="match status" value="1"/>
</dbReference>
<dbReference type="InterPro" id="IPR051911">
    <property type="entry name" value="SDR_oxidoreductase"/>
</dbReference>
<dbReference type="Proteomes" id="UP000295479">
    <property type="component" value="Unassembled WGS sequence"/>
</dbReference>